<organism evidence="2 3">
    <name type="scientific">Solirubrobacter pauli</name>
    <dbReference type="NCBI Taxonomy" id="166793"/>
    <lineage>
        <taxon>Bacteria</taxon>
        <taxon>Bacillati</taxon>
        <taxon>Actinomycetota</taxon>
        <taxon>Thermoleophilia</taxon>
        <taxon>Solirubrobacterales</taxon>
        <taxon>Solirubrobacteraceae</taxon>
        <taxon>Solirubrobacter</taxon>
    </lineage>
</organism>
<feature type="compositionally biased region" description="Basic and acidic residues" evidence="1">
    <location>
        <begin position="71"/>
        <end position="84"/>
    </location>
</feature>
<dbReference type="RefSeq" id="WP_170179426.1">
    <property type="nucleotide sequence ID" value="NZ_RBIL01000002.1"/>
</dbReference>
<accession>A0A660L014</accession>
<evidence type="ECO:0000313" key="2">
    <source>
        <dbReference type="EMBL" id="RKQ87277.1"/>
    </source>
</evidence>
<proteinExistence type="predicted"/>
<reference evidence="2 3" key="1">
    <citation type="submission" date="2018-10" db="EMBL/GenBank/DDBJ databases">
        <title>Genomic Encyclopedia of Archaeal and Bacterial Type Strains, Phase II (KMG-II): from individual species to whole genera.</title>
        <authorList>
            <person name="Goeker M."/>
        </authorList>
    </citation>
    <scope>NUCLEOTIDE SEQUENCE [LARGE SCALE GENOMIC DNA]</scope>
    <source>
        <strain evidence="2 3">DSM 14954</strain>
    </source>
</reference>
<keyword evidence="3" id="KW-1185">Reference proteome</keyword>
<feature type="region of interest" description="Disordered" evidence="1">
    <location>
        <begin position="30"/>
        <end position="84"/>
    </location>
</feature>
<dbReference type="InterPro" id="IPR021454">
    <property type="entry name" value="DUF3105"/>
</dbReference>
<dbReference type="EMBL" id="RBIL01000002">
    <property type="protein sequence ID" value="RKQ87277.1"/>
    <property type="molecule type" value="Genomic_DNA"/>
</dbReference>
<sequence length="173" mass="17411">MKALYALAVAGLAAGLCLVLIIVLASRDSSQVDPGTAAGPGTLEADRGAQVVTTGPDTPASTADAPPTSGPHREDPVDADRTELSDDQILTALAAGNVVLAYDGAAPAKVQEDVSGPFDPELAAAGQAVILAKRPGVGGVQALAWRHRLKASGPDDPQLREFAEAWLGQGAGS</sequence>
<evidence type="ECO:0000256" key="1">
    <source>
        <dbReference type="SAM" id="MobiDB-lite"/>
    </source>
</evidence>
<evidence type="ECO:0000313" key="3">
    <source>
        <dbReference type="Proteomes" id="UP000278962"/>
    </source>
</evidence>
<protein>
    <submittedName>
        <fullName evidence="2">Uncharacterized protein DUF3105</fullName>
    </submittedName>
</protein>
<gene>
    <name evidence="2" type="ORF">C8N24_5298</name>
</gene>
<comment type="caution">
    <text evidence="2">The sequence shown here is derived from an EMBL/GenBank/DDBJ whole genome shotgun (WGS) entry which is preliminary data.</text>
</comment>
<dbReference type="Pfam" id="PF11303">
    <property type="entry name" value="DUF3105"/>
    <property type="match status" value="1"/>
</dbReference>
<dbReference type="AlphaFoldDB" id="A0A660L014"/>
<feature type="compositionally biased region" description="Low complexity" evidence="1">
    <location>
        <begin position="53"/>
        <end position="67"/>
    </location>
</feature>
<name>A0A660L014_9ACTN</name>
<dbReference type="Proteomes" id="UP000278962">
    <property type="component" value="Unassembled WGS sequence"/>
</dbReference>